<evidence type="ECO:0000313" key="1">
    <source>
        <dbReference type="EMBL" id="CAG8474171.1"/>
    </source>
</evidence>
<reference evidence="1" key="1">
    <citation type="submission" date="2021-06" db="EMBL/GenBank/DDBJ databases">
        <authorList>
            <person name="Kallberg Y."/>
            <person name="Tangrot J."/>
            <person name="Rosling A."/>
        </authorList>
    </citation>
    <scope>NUCLEOTIDE SEQUENCE</scope>
    <source>
        <strain evidence="1">MA461A</strain>
    </source>
</reference>
<protein>
    <submittedName>
        <fullName evidence="1">19382_t:CDS:1</fullName>
    </submittedName>
</protein>
<feature type="non-terminal residue" evidence="1">
    <location>
        <position position="1"/>
    </location>
</feature>
<comment type="caution">
    <text evidence="1">The sequence shown here is derived from an EMBL/GenBank/DDBJ whole genome shotgun (WGS) entry which is preliminary data.</text>
</comment>
<keyword evidence="2" id="KW-1185">Reference proteome</keyword>
<gene>
    <name evidence="1" type="ORF">RPERSI_LOCUS709</name>
</gene>
<sequence length="90" mass="10335">YHWLATIISEIEYVYKVEEYHQEIIKIINDIILVHIVQIDSIIPNGAYQLLKNILLVLIPKLPYGLSPILYLGDVIHVKLSENGNKLVIS</sequence>
<accession>A0ACA9KHP6</accession>
<name>A0ACA9KHP6_9GLOM</name>
<proteinExistence type="predicted"/>
<dbReference type="Proteomes" id="UP000789920">
    <property type="component" value="Unassembled WGS sequence"/>
</dbReference>
<evidence type="ECO:0000313" key="2">
    <source>
        <dbReference type="Proteomes" id="UP000789920"/>
    </source>
</evidence>
<organism evidence="1 2">
    <name type="scientific">Racocetra persica</name>
    <dbReference type="NCBI Taxonomy" id="160502"/>
    <lineage>
        <taxon>Eukaryota</taxon>
        <taxon>Fungi</taxon>
        <taxon>Fungi incertae sedis</taxon>
        <taxon>Mucoromycota</taxon>
        <taxon>Glomeromycotina</taxon>
        <taxon>Glomeromycetes</taxon>
        <taxon>Diversisporales</taxon>
        <taxon>Gigasporaceae</taxon>
        <taxon>Racocetra</taxon>
    </lineage>
</organism>
<dbReference type="EMBL" id="CAJVQC010000559">
    <property type="protein sequence ID" value="CAG8474171.1"/>
    <property type="molecule type" value="Genomic_DNA"/>
</dbReference>